<dbReference type="GO" id="GO:0032784">
    <property type="term" value="P:regulation of DNA-templated transcription elongation"/>
    <property type="evidence" value="ECO:0007669"/>
    <property type="project" value="InterPro"/>
</dbReference>
<dbReference type="NCBIfam" id="NF004396">
    <property type="entry name" value="PRK05753.1"/>
    <property type="match status" value="1"/>
</dbReference>
<dbReference type="GO" id="GO:0006354">
    <property type="term" value="P:DNA-templated transcription elongation"/>
    <property type="evidence" value="ECO:0007669"/>
    <property type="project" value="TreeGrafter"/>
</dbReference>
<dbReference type="GO" id="GO:0070063">
    <property type="term" value="F:RNA polymerase binding"/>
    <property type="evidence" value="ECO:0007669"/>
    <property type="project" value="InterPro"/>
</dbReference>
<dbReference type="PANTHER" id="PTHR30437:SF5">
    <property type="entry name" value="REGULATOR OF NUCLEOSIDE DIPHOSPHATE KINASE"/>
    <property type="match status" value="1"/>
</dbReference>
<name>A0A150WM29_BDEBC</name>
<dbReference type="Gene3D" id="1.10.286.20">
    <property type="match status" value="1"/>
</dbReference>
<organism evidence="3 4">
    <name type="scientific">Bdellovibrio bacteriovorus</name>
    <dbReference type="NCBI Taxonomy" id="959"/>
    <lineage>
        <taxon>Bacteria</taxon>
        <taxon>Pseudomonadati</taxon>
        <taxon>Bdellovibrionota</taxon>
        <taxon>Bdellovibrionia</taxon>
        <taxon>Bdellovibrionales</taxon>
        <taxon>Pseudobdellovibrionaceae</taxon>
        <taxon>Bdellovibrio</taxon>
    </lineage>
</organism>
<dbReference type="Gene3D" id="3.10.50.30">
    <property type="entry name" value="Transcription elongation factor, GreA/GreB, C-terminal domain"/>
    <property type="match status" value="1"/>
</dbReference>
<dbReference type="Proteomes" id="UP000075320">
    <property type="component" value="Unassembled WGS sequence"/>
</dbReference>
<protein>
    <submittedName>
        <fullName evidence="3">Transcription elongation factor GreAB</fullName>
    </submittedName>
</protein>
<dbReference type="GO" id="GO:0003746">
    <property type="term" value="F:translation elongation factor activity"/>
    <property type="evidence" value="ECO:0007669"/>
    <property type="project" value="UniProtKB-KW"/>
</dbReference>
<comment type="caution">
    <text evidence="3">The sequence shown here is derived from an EMBL/GenBank/DDBJ whole genome shotgun (WGS) entry which is preliminary data.</text>
</comment>
<keyword evidence="3" id="KW-0251">Elongation factor</keyword>
<keyword evidence="4" id="KW-1185">Reference proteome</keyword>
<dbReference type="Pfam" id="PF01272">
    <property type="entry name" value="GreA_GreB"/>
    <property type="match status" value="1"/>
</dbReference>
<gene>
    <name evidence="3" type="ORF">AZI86_10560</name>
</gene>
<dbReference type="InterPro" id="IPR036953">
    <property type="entry name" value="GreA/GreB_C_sf"/>
</dbReference>
<proteinExistence type="predicted"/>
<dbReference type="OrthoDB" id="5293860at2"/>
<feature type="domain" description="Transcription elongation factor GreA/GreB C-terminal" evidence="1">
    <location>
        <begin position="48"/>
        <end position="124"/>
    </location>
</feature>
<dbReference type="InterPro" id="IPR023459">
    <property type="entry name" value="Tscrpt_elong_fac_GreA/B_fam"/>
</dbReference>
<dbReference type="PANTHER" id="PTHR30437">
    <property type="entry name" value="TRANSCRIPTION ELONGATION FACTOR GREA"/>
    <property type="match status" value="1"/>
</dbReference>
<evidence type="ECO:0000313" key="3">
    <source>
        <dbReference type="EMBL" id="KYG64988.1"/>
    </source>
</evidence>
<evidence type="ECO:0000259" key="1">
    <source>
        <dbReference type="Pfam" id="PF01272"/>
    </source>
</evidence>
<evidence type="ECO:0000259" key="2">
    <source>
        <dbReference type="Pfam" id="PF14760"/>
    </source>
</evidence>
<dbReference type="SUPFAM" id="SSF54534">
    <property type="entry name" value="FKBP-like"/>
    <property type="match status" value="1"/>
</dbReference>
<evidence type="ECO:0000313" key="4">
    <source>
        <dbReference type="Proteomes" id="UP000075320"/>
    </source>
</evidence>
<reference evidence="3 4" key="1">
    <citation type="submission" date="2016-03" db="EMBL/GenBank/DDBJ databases">
        <authorList>
            <person name="Ploux O."/>
        </authorList>
    </citation>
    <scope>NUCLEOTIDE SEQUENCE [LARGE SCALE GENOMIC DNA]</scope>
    <source>
        <strain evidence="3 4">R0</strain>
    </source>
</reference>
<feature type="domain" description="Regulator of nucleoside diphosphate kinase N-terminal" evidence="2">
    <location>
        <begin position="7"/>
        <end position="42"/>
    </location>
</feature>
<dbReference type="InterPro" id="IPR029462">
    <property type="entry name" value="Rnk_N"/>
</dbReference>
<accession>A0A150WM29</accession>
<dbReference type="FunFam" id="3.10.50.30:FF:000002">
    <property type="entry name" value="Regulator of nucleoside diphosphate kinase"/>
    <property type="match status" value="1"/>
</dbReference>
<dbReference type="InterPro" id="IPR001437">
    <property type="entry name" value="Tscrpt_elong_fac_GreA/B_C"/>
</dbReference>
<dbReference type="GO" id="GO:0003677">
    <property type="term" value="F:DNA binding"/>
    <property type="evidence" value="ECO:0007669"/>
    <property type="project" value="InterPro"/>
</dbReference>
<dbReference type="Pfam" id="PF14760">
    <property type="entry name" value="Rnk_N"/>
    <property type="match status" value="1"/>
</dbReference>
<keyword evidence="3" id="KW-0648">Protein biosynthesis</keyword>
<dbReference type="EMBL" id="LUKE01000002">
    <property type="protein sequence ID" value="KYG64988.1"/>
    <property type="molecule type" value="Genomic_DNA"/>
</dbReference>
<sequence length="134" mass="14771">MAQNSSLVITDQDYERLALLLQHTESSNAAVLEEELARATVVPQKEVPHDVVTMNSTVQFVDHDTHKESQITLVFPKDADVTKGKVSILAPVGIALIGLKVGQTIQWPMPNGQKRELQVTGIRYQPEAAGDWDL</sequence>
<dbReference type="AlphaFoldDB" id="A0A150WM29"/>